<feature type="domain" description="Alpha-D-phosphohexomutase C-terminal" evidence="8">
    <location>
        <begin position="505"/>
        <end position="547"/>
    </location>
</feature>
<dbReference type="GO" id="GO:0000287">
    <property type="term" value="F:magnesium ion binding"/>
    <property type="evidence" value="ECO:0007669"/>
    <property type="project" value="InterPro"/>
</dbReference>
<dbReference type="Gene3D" id="3.40.120.10">
    <property type="entry name" value="Alpha-D-Glucose-1,6-Bisphosphate, subunit A, domain 3"/>
    <property type="match status" value="3"/>
</dbReference>
<evidence type="ECO:0000256" key="2">
    <source>
        <dbReference type="ARBA" id="ARBA00010231"/>
    </source>
</evidence>
<evidence type="ECO:0000256" key="7">
    <source>
        <dbReference type="RuleBase" id="RU004326"/>
    </source>
</evidence>
<sequence length="569" mass="60588">MLTAARNWLAQDPDPATRAELEQLITDTDAGDAAARAELADRFASRLAFGTAGLRGELGAGPNRMNRVLVAQAAAGLAAYLTSREPAPTVVIGYDGRMNSDVFARDTAEIMAGAGVRTLLMPRLLPTPVLAFAVRHLGTSAGVMVTASHNPPRDNGYKVYLGGADGGSQINTPADSDIAAQIERVAEHPIADLPRSERYDLVDDTVIDAYVEQTAGLAGTPPRGLRFVYTAMHGVGWETSQRVFERAGFDAPVVVSEQLLPDPAFPTVAFPNPEEPGALDLAYEAARDSGADLIVAHDPDADRLAIAIPLAPGTAPEGSTDVADAADPARGWRRLTGNEVGALLGWRAAERLQHLDRPGTLAASLVSSPALAAVARKYRLDYADTLTGFKWVSRVGGLAFGYEEALGYLVDPKKVRDKDGISAAVDFLAMASELKAAGSSVAERLREFDARIGAFASTQVSLRFEKRSELPAIMRSLRERPPAHVGELRVERIDDFSGGFGPFPPSDILRVWIEGGSRVIVRPSGTEPKIKVYIDAAGSDGTAEERRATADGIVARLEAGVRQLLQGER</sequence>
<dbReference type="PANTHER" id="PTHR45745:SF1">
    <property type="entry name" value="PHOSPHOGLUCOMUTASE 2B-RELATED"/>
    <property type="match status" value="1"/>
</dbReference>
<evidence type="ECO:0000256" key="5">
    <source>
        <dbReference type="ARBA" id="ARBA00022842"/>
    </source>
</evidence>
<feature type="domain" description="Alpha-D-phosphohexomutase alpha/beta/alpha" evidence="11">
    <location>
        <begin position="337"/>
        <end position="442"/>
    </location>
</feature>
<dbReference type="InterPro" id="IPR005846">
    <property type="entry name" value="A-D-PHexomutase_a/b/a-III"/>
</dbReference>
<reference evidence="12 13" key="1">
    <citation type="submission" date="2023-04" db="EMBL/GenBank/DDBJ databases">
        <title>Klugiella caeni sp. nov. isolated from the sludge of biochemical tank.</title>
        <authorList>
            <person name="Geng K."/>
        </authorList>
    </citation>
    <scope>NUCLEOTIDE SEQUENCE [LARGE SCALE GENOMIC DNA]</scope>
    <source>
        <strain evidence="12 13">YN-L-19</strain>
    </source>
</reference>
<dbReference type="GO" id="GO:0005975">
    <property type="term" value="P:carbohydrate metabolic process"/>
    <property type="evidence" value="ECO:0007669"/>
    <property type="project" value="InterPro"/>
</dbReference>
<evidence type="ECO:0000259" key="8">
    <source>
        <dbReference type="Pfam" id="PF00408"/>
    </source>
</evidence>
<evidence type="ECO:0000259" key="10">
    <source>
        <dbReference type="Pfam" id="PF02879"/>
    </source>
</evidence>
<dbReference type="Pfam" id="PF02879">
    <property type="entry name" value="PGM_PMM_II"/>
    <property type="match status" value="1"/>
</dbReference>
<evidence type="ECO:0000256" key="6">
    <source>
        <dbReference type="ARBA" id="ARBA00023235"/>
    </source>
</evidence>
<evidence type="ECO:0000256" key="1">
    <source>
        <dbReference type="ARBA" id="ARBA00001946"/>
    </source>
</evidence>
<dbReference type="GO" id="GO:0006166">
    <property type="term" value="P:purine ribonucleoside salvage"/>
    <property type="evidence" value="ECO:0007669"/>
    <property type="project" value="TreeGrafter"/>
</dbReference>
<keyword evidence="6 12" id="KW-0413">Isomerase</keyword>
<evidence type="ECO:0000259" key="9">
    <source>
        <dbReference type="Pfam" id="PF02878"/>
    </source>
</evidence>
<dbReference type="InterPro" id="IPR005841">
    <property type="entry name" value="Alpha-D-phosphohexomutase_SF"/>
</dbReference>
<feature type="domain" description="Alpha-D-phosphohexomutase alpha/beta/alpha" evidence="10">
    <location>
        <begin position="209"/>
        <end position="307"/>
    </location>
</feature>
<dbReference type="PRINTS" id="PR00509">
    <property type="entry name" value="PGMPMM"/>
</dbReference>
<dbReference type="EMBL" id="JASATX010000004">
    <property type="protein sequence ID" value="MDI2099354.1"/>
    <property type="molecule type" value="Genomic_DNA"/>
</dbReference>
<proteinExistence type="inferred from homology"/>
<name>A0AAW6T7Z8_9MICO</name>
<dbReference type="Proteomes" id="UP001321506">
    <property type="component" value="Unassembled WGS sequence"/>
</dbReference>
<dbReference type="PROSITE" id="PS00710">
    <property type="entry name" value="PGM_PMM"/>
    <property type="match status" value="1"/>
</dbReference>
<dbReference type="Pfam" id="PF02878">
    <property type="entry name" value="PGM_PMM_I"/>
    <property type="match status" value="1"/>
</dbReference>
<dbReference type="InterPro" id="IPR036900">
    <property type="entry name" value="A-D-PHexomutase_C_sf"/>
</dbReference>
<dbReference type="GO" id="GO:0008973">
    <property type="term" value="F:phosphopentomutase activity"/>
    <property type="evidence" value="ECO:0007669"/>
    <property type="project" value="TreeGrafter"/>
</dbReference>
<dbReference type="AlphaFoldDB" id="A0AAW6T7Z8"/>
<dbReference type="Pfam" id="PF00408">
    <property type="entry name" value="PGM_PMM_IV"/>
    <property type="match status" value="1"/>
</dbReference>
<accession>A0AAW6T7Z8</accession>
<protein>
    <submittedName>
        <fullName evidence="12">Phospho-sugar mutase</fullName>
        <ecNumber evidence="12">5.4.2.-</ecNumber>
    </submittedName>
</protein>
<evidence type="ECO:0000313" key="13">
    <source>
        <dbReference type="Proteomes" id="UP001321506"/>
    </source>
</evidence>
<evidence type="ECO:0000313" key="12">
    <source>
        <dbReference type="EMBL" id="MDI2099354.1"/>
    </source>
</evidence>
<dbReference type="RefSeq" id="WP_281489271.1">
    <property type="nucleotide sequence ID" value="NZ_JASATX010000004.1"/>
</dbReference>
<evidence type="ECO:0000256" key="4">
    <source>
        <dbReference type="ARBA" id="ARBA00022723"/>
    </source>
</evidence>
<keyword evidence="13" id="KW-1185">Reference proteome</keyword>
<dbReference type="CDD" id="cd05799">
    <property type="entry name" value="PGM2"/>
    <property type="match status" value="1"/>
</dbReference>
<dbReference type="Pfam" id="PF02880">
    <property type="entry name" value="PGM_PMM_III"/>
    <property type="match status" value="1"/>
</dbReference>
<dbReference type="InterPro" id="IPR016055">
    <property type="entry name" value="A-D-PHexomutase_a/b/a-I/II/III"/>
</dbReference>
<dbReference type="InterPro" id="IPR005844">
    <property type="entry name" value="A-D-PHexomutase_a/b/a-I"/>
</dbReference>
<keyword evidence="3" id="KW-0597">Phosphoprotein</keyword>
<dbReference type="InterPro" id="IPR005843">
    <property type="entry name" value="A-D-PHexomutase_C"/>
</dbReference>
<gene>
    <name evidence="12" type="ORF">QF206_10310</name>
</gene>
<comment type="cofactor">
    <cofactor evidence="1">
        <name>Mg(2+)</name>
        <dbReference type="ChEBI" id="CHEBI:18420"/>
    </cofactor>
</comment>
<dbReference type="SUPFAM" id="SSF55957">
    <property type="entry name" value="Phosphoglucomutase, C-terminal domain"/>
    <property type="match status" value="1"/>
</dbReference>
<comment type="caution">
    <text evidence="12">The sequence shown here is derived from an EMBL/GenBank/DDBJ whole genome shotgun (WGS) entry which is preliminary data.</text>
</comment>
<dbReference type="SUPFAM" id="SSF53738">
    <property type="entry name" value="Phosphoglucomutase, first 3 domains"/>
    <property type="match status" value="3"/>
</dbReference>
<dbReference type="InterPro" id="IPR016066">
    <property type="entry name" value="A-D-PHexomutase_CS"/>
</dbReference>
<organism evidence="12 13">
    <name type="scientific">Ruicaihuangia caeni</name>
    <dbReference type="NCBI Taxonomy" id="3042517"/>
    <lineage>
        <taxon>Bacteria</taxon>
        <taxon>Bacillati</taxon>
        <taxon>Actinomycetota</taxon>
        <taxon>Actinomycetes</taxon>
        <taxon>Micrococcales</taxon>
        <taxon>Microbacteriaceae</taxon>
        <taxon>Ruicaihuangia</taxon>
    </lineage>
</organism>
<dbReference type="InterPro" id="IPR005845">
    <property type="entry name" value="A-D-PHexomutase_a/b/a-II"/>
</dbReference>
<keyword evidence="4 7" id="KW-0479">Metal-binding</keyword>
<feature type="domain" description="Alpha-D-phosphohexomutase alpha/beta/alpha" evidence="9">
    <location>
        <begin position="47"/>
        <end position="186"/>
    </location>
</feature>
<dbReference type="PANTHER" id="PTHR45745">
    <property type="entry name" value="PHOSPHOMANNOMUTASE 45A"/>
    <property type="match status" value="1"/>
</dbReference>
<dbReference type="Gene3D" id="3.30.310.50">
    <property type="entry name" value="Alpha-D-phosphohexomutase, C-terminal domain"/>
    <property type="match status" value="1"/>
</dbReference>
<evidence type="ECO:0000259" key="11">
    <source>
        <dbReference type="Pfam" id="PF02880"/>
    </source>
</evidence>
<dbReference type="EC" id="5.4.2.-" evidence="12"/>
<evidence type="ECO:0000256" key="3">
    <source>
        <dbReference type="ARBA" id="ARBA00022553"/>
    </source>
</evidence>
<comment type="similarity">
    <text evidence="2 7">Belongs to the phosphohexose mutase family.</text>
</comment>
<keyword evidence="5 7" id="KW-0460">Magnesium</keyword>